<dbReference type="AlphaFoldDB" id="A0AAF3FP12"/>
<accession>A0AAF3FP12</accession>
<keyword evidence="1" id="KW-1185">Reference proteome</keyword>
<sequence length="299" mass="32343">MICQSASCPNNLSDLDVDCPTLVDQLTALTLPQFKRKDVPKKDDDPIGYLAVAMASGKILIYKISDVLFNNCDAEAVPVFEPITTTWLILNEISVDWAHFAGGDQIAAGNILIWELSNEEFTTEDGILPIEMSSESWNSPAVDVVLELPGESCNGGTCYLIPDRQNKGYFVVPLSNKHDICIWSISTCAINGVVSSCGVDGAVLMSINGRIAPNNATVDFTFSAQRKALQLTRIDEIGGNESGQRAGGARPAAKGAIKETINRTLNTLRWKWLSEKIAIDSDGVTHKGRGKLALDSSLR</sequence>
<reference evidence="2" key="1">
    <citation type="submission" date="2024-02" db="UniProtKB">
        <authorList>
            <consortium name="WormBaseParasite"/>
        </authorList>
    </citation>
    <scope>IDENTIFICATION</scope>
</reference>
<protein>
    <submittedName>
        <fullName evidence="2">Uncharacterized protein</fullName>
    </submittedName>
</protein>
<evidence type="ECO:0000313" key="1">
    <source>
        <dbReference type="Proteomes" id="UP000887575"/>
    </source>
</evidence>
<name>A0AAF3FP12_9BILA</name>
<evidence type="ECO:0000313" key="2">
    <source>
        <dbReference type="WBParaSite" id="MBELARI_LOCUS8688"/>
    </source>
</evidence>
<organism evidence="1 2">
    <name type="scientific">Mesorhabditis belari</name>
    <dbReference type="NCBI Taxonomy" id="2138241"/>
    <lineage>
        <taxon>Eukaryota</taxon>
        <taxon>Metazoa</taxon>
        <taxon>Ecdysozoa</taxon>
        <taxon>Nematoda</taxon>
        <taxon>Chromadorea</taxon>
        <taxon>Rhabditida</taxon>
        <taxon>Rhabditina</taxon>
        <taxon>Rhabditomorpha</taxon>
        <taxon>Rhabditoidea</taxon>
        <taxon>Rhabditidae</taxon>
        <taxon>Mesorhabditinae</taxon>
        <taxon>Mesorhabditis</taxon>
    </lineage>
</organism>
<proteinExistence type="predicted"/>
<dbReference type="WBParaSite" id="MBELARI_LOCUS8688">
    <property type="protein sequence ID" value="MBELARI_LOCUS8688"/>
    <property type="gene ID" value="MBELARI_LOCUS8688"/>
</dbReference>
<dbReference type="Proteomes" id="UP000887575">
    <property type="component" value="Unassembled WGS sequence"/>
</dbReference>